<dbReference type="PANTHER" id="PTHR47723">
    <property type="entry name" value="OS05G0353850 PROTEIN"/>
    <property type="match status" value="1"/>
</dbReference>
<evidence type="ECO:0000313" key="2">
    <source>
        <dbReference type="EMBL" id="OIT29711.1"/>
    </source>
</evidence>
<dbReference type="CDD" id="cd06222">
    <property type="entry name" value="RNase_H_like"/>
    <property type="match status" value="1"/>
</dbReference>
<dbReference type="InterPro" id="IPR002156">
    <property type="entry name" value="RNaseH_domain"/>
</dbReference>
<reference evidence="2" key="1">
    <citation type="submission" date="2016-11" db="EMBL/GenBank/DDBJ databases">
        <title>The genome of Nicotiana attenuata.</title>
        <authorList>
            <person name="Xu S."/>
            <person name="Brockmoeller T."/>
            <person name="Gaquerel E."/>
            <person name="Navarro A."/>
            <person name="Kuhl H."/>
            <person name="Gase K."/>
            <person name="Ling Z."/>
            <person name="Zhou W."/>
            <person name="Kreitzer C."/>
            <person name="Stanke M."/>
            <person name="Tang H."/>
            <person name="Lyons E."/>
            <person name="Pandey P."/>
            <person name="Pandey S.P."/>
            <person name="Timmermann B."/>
            <person name="Baldwin I.T."/>
        </authorList>
    </citation>
    <scope>NUCLEOTIDE SEQUENCE [LARGE SCALE GENOMIC DNA]</scope>
    <source>
        <strain evidence="2">UT</strain>
    </source>
</reference>
<feature type="domain" description="RNase H type-1" evidence="1">
    <location>
        <begin position="15"/>
        <end position="130"/>
    </location>
</feature>
<dbReference type="Gene3D" id="3.30.420.10">
    <property type="entry name" value="Ribonuclease H-like superfamily/Ribonuclease H"/>
    <property type="match status" value="1"/>
</dbReference>
<dbReference type="InterPro" id="IPR036397">
    <property type="entry name" value="RNaseH_sf"/>
</dbReference>
<organism evidence="2 3">
    <name type="scientific">Nicotiana attenuata</name>
    <name type="common">Coyote tobacco</name>
    <dbReference type="NCBI Taxonomy" id="49451"/>
    <lineage>
        <taxon>Eukaryota</taxon>
        <taxon>Viridiplantae</taxon>
        <taxon>Streptophyta</taxon>
        <taxon>Embryophyta</taxon>
        <taxon>Tracheophyta</taxon>
        <taxon>Spermatophyta</taxon>
        <taxon>Magnoliopsida</taxon>
        <taxon>eudicotyledons</taxon>
        <taxon>Gunneridae</taxon>
        <taxon>Pentapetalae</taxon>
        <taxon>asterids</taxon>
        <taxon>lamiids</taxon>
        <taxon>Solanales</taxon>
        <taxon>Solanaceae</taxon>
        <taxon>Nicotianoideae</taxon>
        <taxon>Nicotianeae</taxon>
        <taxon>Nicotiana</taxon>
    </lineage>
</organism>
<evidence type="ECO:0000313" key="3">
    <source>
        <dbReference type="Proteomes" id="UP000187609"/>
    </source>
</evidence>
<dbReference type="Pfam" id="PF13456">
    <property type="entry name" value="RVT_3"/>
    <property type="match status" value="1"/>
</dbReference>
<dbReference type="SMR" id="A0A314KJY9"/>
<keyword evidence="3" id="KW-1185">Reference proteome</keyword>
<dbReference type="SUPFAM" id="SSF53098">
    <property type="entry name" value="Ribonuclease H-like"/>
    <property type="match status" value="1"/>
</dbReference>
<accession>A0A314KJY9</accession>
<protein>
    <recommendedName>
        <fullName evidence="1">RNase H type-1 domain-containing protein</fullName>
    </recommendedName>
</protein>
<dbReference type="Proteomes" id="UP000187609">
    <property type="component" value="Unassembled WGS sequence"/>
</dbReference>
<dbReference type="EMBL" id="MJEQ01001714">
    <property type="protein sequence ID" value="OIT29711.1"/>
    <property type="molecule type" value="Genomic_DNA"/>
</dbReference>
<evidence type="ECO:0000259" key="1">
    <source>
        <dbReference type="Pfam" id="PF13456"/>
    </source>
</evidence>
<dbReference type="InterPro" id="IPR012337">
    <property type="entry name" value="RNaseH-like_sf"/>
</dbReference>
<name>A0A314KJY9_NICAT</name>
<dbReference type="PANTHER" id="PTHR47723:SF23">
    <property type="entry name" value="REVERSE TRANSCRIPTASE-LIKE PROTEIN"/>
    <property type="match status" value="1"/>
</dbReference>
<feature type="non-terminal residue" evidence="2">
    <location>
        <position position="1"/>
    </location>
</feature>
<dbReference type="InterPro" id="IPR044730">
    <property type="entry name" value="RNase_H-like_dom_plant"/>
</dbReference>
<gene>
    <name evidence="2" type="ORF">A4A49_57393</name>
</gene>
<comment type="caution">
    <text evidence="2">The sequence shown here is derived from an EMBL/GenBank/DDBJ whole genome shotgun (WGS) entry which is preliminary data.</text>
</comment>
<dbReference type="GO" id="GO:0003676">
    <property type="term" value="F:nucleic acid binding"/>
    <property type="evidence" value="ECO:0007669"/>
    <property type="project" value="InterPro"/>
</dbReference>
<dbReference type="GO" id="GO:0004523">
    <property type="term" value="F:RNA-DNA hybrid ribonuclease activity"/>
    <property type="evidence" value="ECO:0007669"/>
    <property type="project" value="InterPro"/>
</dbReference>
<dbReference type="AlphaFoldDB" id="A0A314KJY9"/>
<dbReference type="Gramene" id="OIT29711">
    <property type="protein sequence ID" value="OIT29711"/>
    <property type="gene ID" value="A4A49_57393"/>
</dbReference>
<sequence>IKWYLPPPHNYKLNIDASLGNHNTGGIGGIIRNSQGDMIVGFTNKIKAYNSTHAELQALHVGLKLAHDKGLAPLEIDTDSTDIIQLLEHNSFPAYTNTILECRYLLKRLGNPVARLSFREGNKVAHFLCKLGSKQQHLSPTTTILHSPPDPIKRIIQEDKNEASTTRLVSSSVCNTLAVFGNLSIIPTITNSDVMPL</sequence>
<proteinExistence type="predicted"/>
<dbReference type="InterPro" id="IPR053151">
    <property type="entry name" value="RNase_H-like"/>
</dbReference>